<dbReference type="OrthoDB" id="514822at2759"/>
<feature type="region of interest" description="Disordered" evidence="8">
    <location>
        <begin position="37"/>
        <end position="85"/>
    </location>
</feature>
<feature type="coiled-coil region" evidence="7">
    <location>
        <begin position="111"/>
        <end position="138"/>
    </location>
</feature>
<dbReference type="GO" id="GO:0000981">
    <property type="term" value="F:DNA-binding transcription factor activity, RNA polymerase II-specific"/>
    <property type="evidence" value="ECO:0000318"/>
    <property type="project" value="GO_Central"/>
</dbReference>
<dbReference type="PANTHER" id="PTHR15467">
    <property type="entry name" value="ZINC-FINGERS AND HOMEOBOXES RELATED"/>
    <property type="match status" value="1"/>
</dbReference>
<dbReference type="Pfam" id="PF00046">
    <property type="entry name" value="Homeodomain"/>
    <property type="match status" value="1"/>
</dbReference>
<keyword evidence="7" id="KW-0175">Coiled coil</keyword>
<dbReference type="GO" id="GO:0005634">
    <property type="term" value="C:nucleus"/>
    <property type="evidence" value="ECO:0000318"/>
    <property type="project" value="GO_Central"/>
</dbReference>
<reference evidence="10 11" key="1">
    <citation type="submission" date="2025-04" db="UniProtKB">
        <authorList>
            <consortium name="RefSeq"/>
        </authorList>
    </citation>
    <scope>IDENTIFICATION</scope>
</reference>
<organism evidence="10">
    <name type="scientific">Nicotiana tabacum</name>
    <name type="common">Common tobacco</name>
    <dbReference type="NCBI Taxonomy" id="4097"/>
    <lineage>
        <taxon>Eukaryota</taxon>
        <taxon>Viridiplantae</taxon>
        <taxon>Streptophyta</taxon>
        <taxon>Embryophyta</taxon>
        <taxon>Tracheophyta</taxon>
        <taxon>Spermatophyta</taxon>
        <taxon>Magnoliopsida</taxon>
        <taxon>eudicotyledons</taxon>
        <taxon>Gunneridae</taxon>
        <taxon>Pentapetalae</taxon>
        <taxon>asterids</taxon>
        <taxon>lamiids</taxon>
        <taxon>Solanales</taxon>
        <taxon>Solanaceae</taxon>
        <taxon>Nicotianoideae</taxon>
        <taxon>Nicotianeae</taxon>
        <taxon>Nicotiana</taxon>
    </lineage>
</organism>
<feature type="region of interest" description="Disordered" evidence="8">
    <location>
        <begin position="147"/>
        <end position="167"/>
    </location>
</feature>
<proteinExistence type="predicted"/>
<dbReference type="RefSeq" id="XP_016452264.1">
    <property type="nucleotide sequence ID" value="XM_016596778.1"/>
</dbReference>
<gene>
    <name evidence="10 11" type="primary">LOC107776842</name>
</gene>
<dbReference type="PaxDb" id="4097-A0A1S3YJN8"/>
<dbReference type="STRING" id="4097.A0A1S3YJN8"/>
<evidence type="ECO:0000256" key="3">
    <source>
        <dbReference type="ARBA" id="ARBA00023155"/>
    </source>
</evidence>
<dbReference type="OMA" id="KRIVKWF"/>
<feature type="DNA-binding region" description="Homeobox" evidence="5">
    <location>
        <begin position="269"/>
        <end position="328"/>
    </location>
</feature>
<evidence type="ECO:0000313" key="10">
    <source>
        <dbReference type="RefSeq" id="XP_016452263.1"/>
    </source>
</evidence>
<sequence>MASASTTLRISITIRCSANDHHLLAGQPRSRTNVVLPLHSSSSRPSSSVLTFSRRRSNSANSAITSSKKKKKSPPTIDTEENGDIDDDAFEALFQLLEEDLKNDDLSLNDDDISEEDLAKLERELEEALKDDELLGEIASIANEKIGSEDEDEEVVADDDNEDDKDEELPVKLKNWQLKKLGYALRRGRRKTNIKNLAAEICLDRAVVLELLRNPPPNLLLLSAALPDEPVPRMIEPESKPQETVPIEISDVARPEAKVEMPVHVMQSSWSAQKRIKKVQLETLEQVYRRSKRPTNAMISSIVHVTNLPRKRVLKWFEDRRSEEGVPDHRLPYQPSSKS</sequence>
<keyword evidence="3 5" id="KW-0371">Homeobox</keyword>
<keyword evidence="4 5" id="KW-0539">Nucleus</keyword>
<protein>
    <submittedName>
        <fullName evidence="10 11">Protein OVEREXPRESSOR OF CATIONIC PEROXIDASE 3 isoform X1</fullName>
    </submittedName>
</protein>
<dbReference type="Gene3D" id="1.10.10.60">
    <property type="entry name" value="Homeodomain-like"/>
    <property type="match status" value="1"/>
</dbReference>
<keyword evidence="2 5" id="KW-0238">DNA-binding</keyword>
<feature type="domain" description="Homeobox" evidence="9">
    <location>
        <begin position="267"/>
        <end position="327"/>
    </location>
</feature>
<dbReference type="RefSeq" id="XP_016452263.1">
    <property type="nucleotide sequence ID" value="XM_016596777.1"/>
</dbReference>
<dbReference type="PANTHER" id="PTHR15467:SF9">
    <property type="entry name" value="HOMEOBOX DOMAIN-CONTAINING PROTEIN"/>
    <property type="match status" value="1"/>
</dbReference>
<dbReference type="KEGG" id="nta:107776842"/>
<evidence type="ECO:0000256" key="6">
    <source>
        <dbReference type="RuleBase" id="RU000682"/>
    </source>
</evidence>
<keyword evidence="10 11" id="KW-0575">Peroxidase</keyword>
<dbReference type="SMART" id="SM00389">
    <property type="entry name" value="HOX"/>
    <property type="match status" value="1"/>
</dbReference>
<name>A0A1S3YJN8_TOBAC</name>
<evidence type="ECO:0000256" key="5">
    <source>
        <dbReference type="PROSITE-ProRule" id="PRU00108"/>
    </source>
</evidence>
<dbReference type="PROSITE" id="PS50071">
    <property type="entry name" value="HOMEOBOX_2"/>
    <property type="match status" value="1"/>
</dbReference>
<dbReference type="GO" id="GO:0006357">
    <property type="term" value="P:regulation of transcription by RNA polymerase II"/>
    <property type="evidence" value="ECO:0000318"/>
    <property type="project" value="GO_Central"/>
</dbReference>
<dbReference type="GO" id="GO:0004601">
    <property type="term" value="F:peroxidase activity"/>
    <property type="evidence" value="ECO:0007669"/>
    <property type="project" value="UniProtKB-KW"/>
</dbReference>
<evidence type="ECO:0000313" key="11">
    <source>
        <dbReference type="RefSeq" id="XP_016452264.1"/>
    </source>
</evidence>
<dbReference type="CDD" id="cd00086">
    <property type="entry name" value="homeodomain"/>
    <property type="match status" value="1"/>
</dbReference>
<evidence type="ECO:0000256" key="4">
    <source>
        <dbReference type="ARBA" id="ARBA00023242"/>
    </source>
</evidence>
<dbReference type="SUPFAM" id="SSF46689">
    <property type="entry name" value="Homeodomain-like"/>
    <property type="match status" value="1"/>
</dbReference>
<keyword evidence="10 11" id="KW-0560">Oxidoreductase</keyword>
<dbReference type="GO" id="GO:0003677">
    <property type="term" value="F:DNA binding"/>
    <property type="evidence" value="ECO:0007669"/>
    <property type="project" value="UniProtKB-UniRule"/>
</dbReference>
<feature type="compositionally biased region" description="Acidic residues" evidence="8">
    <location>
        <begin position="149"/>
        <end position="167"/>
    </location>
</feature>
<evidence type="ECO:0000256" key="7">
    <source>
        <dbReference type="SAM" id="Coils"/>
    </source>
</evidence>
<evidence type="ECO:0000256" key="1">
    <source>
        <dbReference type="ARBA" id="ARBA00004123"/>
    </source>
</evidence>
<dbReference type="InterPro" id="IPR009057">
    <property type="entry name" value="Homeodomain-like_sf"/>
</dbReference>
<evidence type="ECO:0000259" key="9">
    <source>
        <dbReference type="PROSITE" id="PS50071"/>
    </source>
</evidence>
<comment type="subcellular location">
    <subcellularLocation>
        <location evidence="1 5 6">Nucleus</location>
    </subcellularLocation>
</comment>
<dbReference type="InterPro" id="IPR001356">
    <property type="entry name" value="HD"/>
</dbReference>
<accession>A0A1S3YJN8</accession>
<evidence type="ECO:0000256" key="2">
    <source>
        <dbReference type="ARBA" id="ARBA00023125"/>
    </source>
</evidence>
<dbReference type="AlphaFoldDB" id="A0A1S3YJN8"/>
<evidence type="ECO:0000256" key="8">
    <source>
        <dbReference type="SAM" id="MobiDB-lite"/>
    </source>
</evidence>